<feature type="chain" id="PRO_5042274267" description="Prolamin-like domain-containing protein" evidence="2">
    <location>
        <begin position="26"/>
        <end position="140"/>
    </location>
</feature>
<dbReference type="AlphaFoldDB" id="A0AAD8HGP4"/>
<dbReference type="PANTHER" id="PTHR31207">
    <property type="entry name" value="ECA1 GAMETOGENESIS FAMILY PROTEIN (DUF784)-RELATED-RELATED"/>
    <property type="match status" value="1"/>
</dbReference>
<evidence type="ECO:0000256" key="1">
    <source>
        <dbReference type="ARBA" id="ARBA00022729"/>
    </source>
</evidence>
<organism evidence="4 5">
    <name type="scientific">Heracleum sosnowskyi</name>
    <dbReference type="NCBI Taxonomy" id="360622"/>
    <lineage>
        <taxon>Eukaryota</taxon>
        <taxon>Viridiplantae</taxon>
        <taxon>Streptophyta</taxon>
        <taxon>Embryophyta</taxon>
        <taxon>Tracheophyta</taxon>
        <taxon>Spermatophyta</taxon>
        <taxon>Magnoliopsida</taxon>
        <taxon>eudicotyledons</taxon>
        <taxon>Gunneridae</taxon>
        <taxon>Pentapetalae</taxon>
        <taxon>asterids</taxon>
        <taxon>campanulids</taxon>
        <taxon>Apiales</taxon>
        <taxon>Apiaceae</taxon>
        <taxon>Apioideae</taxon>
        <taxon>apioid superclade</taxon>
        <taxon>Tordylieae</taxon>
        <taxon>Tordyliinae</taxon>
        <taxon>Heracleum</taxon>
    </lineage>
</organism>
<dbReference type="PANTHER" id="PTHR31207:SF35">
    <property type="entry name" value="PROLAMIN-LIKE DOMAIN-CONTAINING PROTEIN"/>
    <property type="match status" value="1"/>
</dbReference>
<evidence type="ECO:0000313" key="4">
    <source>
        <dbReference type="EMBL" id="KAK1366879.1"/>
    </source>
</evidence>
<accession>A0AAD8HGP4</accession>
<name>A0AAD8HGP4_9APIA</name>
<dbReference type="InterPro" id="IPR040220">
    <property type="entry name" value="DD11"/>
</dbReference>
<gene>
    <name evidence="4" type="ORF">POM88_042440</name>
</gene>
<dbReference type="Proteomes" id="UP001237642">
    <property type="component" value="Unassembled WGS sequence"/>
</dbReference>
<reference evidence="4" key="2">
    <citation type="submission" date="2023-05" db="EMBL/GenBank/DDBJ databases">
        <authorList>
            <person name="Schelkunov M.I."/>
        </authorList>
    </citation>
    <scope>NUCLEOTIDE SEQUENCE</scope>
    <source>
        <strain evidence="4">Hsosn_3</strain>
        <tissue evidence="4">Leaf</tissue>
    </source>
</reference>
<keyword evidence="1 2" id="KW-0732">Signal</keyword>
<dbReference type="InterPro" id="IPR008502">
    <property type="entry name" value="Prolamin-like"/>
</dbReference>
<proteinExistence type="predicted"/>
<dbReference type="EMBL" id="JAUIZM010000009">
    <property type="protein sequence ID" value="KAK1366879.1"/>
    <property type="molecule type" value="Genomic_DNA"/>
</dbReference>
<keyword evidence="5" id="KW-1185">Reference proteome</keyword>
<feature type="signal peptide" evidence="2">
    <location>
        <begin position="1"/>
        <end position="25"/>
    </location>
</feature>
<feature type="domain" description="Prolamin-like" evidence="3">
    <location>
        <begin position="57"/>
        <end position="127"/>
    </location>
</feature>
<sequence>MAAKSTNLSTMVFLFTLCILTLAPASLVSSLENEHILPPTSSSDANLSSEFVRFVANCGENLTNSCGREIRNDLLGIAEVSGFCCGELVKMGWICHKGMVRLATSVMDNKDEASTFTSNSDRVYFRCAKIVNSLAPSPNH</sequence>
<dbReference type="Pfam" id="PF05617">
    <property type="entry name" value="Prolamin_like"/>
    <property type="match status" value="1"/>
</dbReference>
<protein>
    <recommendedName>
        <fullName evidence="3">Prolamin-like domain-containing protein</fullName>
    </recommendedName>
</protein>
<evidence type="ECO:0000313" key="5">
    <source>
        <dbReference type="Proteomes" id="UP001237642"/>
    </source>
</evidence>
<reference evidence="4" key="1">
    <citation type="submission" date="2023-02" db="EMBL/GenBank/DDBJ databases">
        <title>Genome of toxic invasive species Heracleum sosnowskyi carries increased number of genes despite the absence of recent whole-genome duplications.</title>
        <authorList>
            <person name="Schelkunov M."/>
            <person name="Shtratnikova V."/>
            <person name="Makarenko M."/>
            <person name="Klepikova A."/>
            <person name="Omelchenko D."/>
            <person name="Novikova G."/>
            <person name="Obukhova E."/>
            <person name="Bogdanov V."/>
            <person name="Penin A."/>
            <person name="Logacheva M."/>
        </authorList>
    </citation>
    <scope>NUCLEOTIDE SEQUENCE</scope>
    <source>
        <strain evidence="4">Hsosn_3</strain>
        <tissue evidence="4">Leaf</tissue>
    </source>
</reference>
<evidence type="ECO:0000256" key="2">
    <source>
        <dbReference type="SAM" id="SignalP"/>
    </source>
</evidence>
<evidence type="ECO:0000259" key="3">
    <source>
        <dbReference type="Pfam" id="PF05617"/>
    </source>
</evidence>
<comment type="caution">
    <text evidence="4">The sequence shown here is derived from an EMBL/GenBank/DDBJ whole genome shotgun (WGS) entry which is preliminary data.</text>
</comment>